<gene>
    <name evidence="1" type="ORF">EQM06_00975</name>
</gene>
<dbReference type="KEGG" id="amij:EQM06_00975"/>
<protein>
    <recommendedName>
        <fullName evidence="3">Apea-like HEPN domain-containing protein</fullName>
    </recommendedName>
</protein>
<reference evidence="1 2" key="1">
    <citation type="submission" date="2019-01" db="EMBL/GenBank/DDBJ databases">
        <title>Draft genomes of a novel of Aminipila strains.</title>
        <authorList>
            <person name="Ma S."/>
        </authorList>
    </citation>
    <scope>NUCLEOTIDE SEQUENCE [LARGE SCALE GENOMIC DNA]</scope>
    <source>
        <strain evidence="2">JN-39</strain>
    </source>
</reference>
<dbReference type="RefSeq" id="WP_128744564.1">
    <property type="nucleotide sequence ID" value="NZ_CP035281.1"/>
</dbReference>
<organism evidence="1 2">
    <name type="scientific">Aminipila luticellarii</name>
    <dbReference type="NCBI Taxonomy" id="2507160"/>
    <lineage>
        <taxon>Bacteria</taxon>
        <taxon>Bacillati</taxon>
        <taxon>Bacillota</taxon>
        <taxon>Clostridia</taxon>
        <taxon>Peptostreptococcales</taxon>
        <taxon>Anaerovoracaceae</taxon>
        <taxon>Aminipila</taxon>
    </lineage>
</organism>
<dbReference type="Proteomes" id="UP000287601">
    <property type="component" value="Chromosome"/>
</dbReference>
<keyword evidence="2" id="KW-1185">Reference proteome</keyword>
<evidence type="ECO:0000313" key="2">
    <source>
        <dbReference type="Proteomes" id="UP000287601"/>
    </source>
</evidence>
<sequence length="422" mass="49069">MDAQQKKRIIARYKELLQFYFRTGRKEPDFEDKPFVNFLELLYPILKGHKFYCNDIFVSSIVWHLEGLSGLPSDITEKQLDDIIEHISKNFDINKEMHYLIFPLQGSGLKSDISFSRFHMLTEKSEADMIKQISDITSIDETEAASFLEHTKKSRSKDFLKSNIMIIEAENQTENIRLSAYQLAQHSVHFLFLIHSAFGMKSSIFRTADIWEEENKHVAILSKDGWRCGHSYQWNAHLQCKLDLDFMGEEKYQKIFDNLFNAFALNNDKDDLSYKFMNLFVLYSRGIVQRRIRHDDSLALLLFITALESLITEGQQEKRLRLAAVIPKLVSVDGIAAFELATIIDELYKDRNNFVHAGQTPQFSYENNKLDILERITALMILKYFEVDGLLDASPGQNRLNAWTEYLNRVFNGIIFGEGKLL</sequence>
<dbReference type="EMBL" id="CP035281">
    <property type="protein sequence ID" value="QAT41910.1"/>
    <property type="molecule type" value="Genomic_DNA"/>
</dbReference>
<name>A0A410PSM3_9FIRM</name>
<accession>A0A410PSM3</accession>
<evidence type="ECO:0000313" key="1">
    <source>
        <dbReference type="EMBL" id="QAT41910.1"/>
    </source>
</evidence>
<proteinExistence type="predicted"/>
<dbReference type="AlphaFoldDB" id="A0A410PSM3"/>
<dbReference type="OrthoDB" id="1305549at2"/>
<evidence type="ECO:0008006" key="3">
    <source>
        <dbReference type="Google" id="ProtNLM"/>
    </source>
</evidence>